<accession>A0A922HW81</accession>
<evidence type="ECO:0000313" key="1">
    <source>
        <dbReference type="EMBL" id="KAH9506788.1"/>
    </source>
</evidence>
<dbReference type="EMBL" id="ASGP02000005">
    <property type="protein sequence ID" value="KAH9506788.1"/>
    <property type="molecule type" value="Genomic_DNA"/>
</dbReference>
<dbReference type="AlphaFoldDB" id="A0A922HW81"/>
<proteinExistence type="predicted"/>
<organism evidence="1 2">
    <name type="scientific">Dermatophagoides farinae</name>
    <name type="common">American house dust mite</name>
    <dbReference type="NCBI Taxonomy" id="6954"/>
    <lineage>
        <taxon>Eukaryota</taxon>
        <taxon>Metazoa</taxon>
        <taxon>Ecdysozoa</taxon>
        <taxon>Arthropoda</taxon>
        <taxon>Chelicerata</taxon>
        <taxon>Arachnida</taxon>
        <taxon>Acari</taxon>
        <taxon>Acariformes</taxon>
        <taxon>Sarcoptiformes</taxon>
        <taxon>Astigmata</taxon>
        <taxon>Psoroptidia</taxon>
        <taxon>Analgoidea</taxon>
        <taxon>Pyroglyphidae</taxon>
        <taxon>Dermatophagoidinae</taxon>
        <taxon>Dermatophagoides</taxon>
    </lineage>
</organism>
<reference evidence="1" key="1">
    <citation type="submission" date="2013-05" db="EMBL/GenBank/DDBJ databases">
        <authorList>
            <person name="Yim A.K.Y."/>
            <person name="Chan T.F."/>
            <person name="Ji K.M."/>
            <person name="Liu X.Y."/>
            <person name="Zhou J.W."/>
            <person name="Li R.Q."/>
            <person name="Yang K.Y."/>
            <person name="Li J."/>
            <person name="Li M."/>
            <person name="Law P.T.W."/>
            <person name="Wu Y.L."/>
            <person name="Cai Z.L."/>
            <person name="Qin H."/>
            <person name="Bao Y."/>
            <person name="Leung R.K.K."/>
            <person name="Ng P.K.S."/>
            <person name="Zou J."/>
            <person name="Zhong X.J."/>
            <person name="Ran P.X."/>
            <person name="Zhong N.S."/>
            <person name="Liu Z.G."/>
            <person name="Tsui S.K.W."/>
        </authorList>
    </citation>
    <scope>NUCLEOTIDE SEQUENCE</scope>
    <source>
        <strain evidence="1">Derf</strain>
        <tissue evidence="1">Whole organism</tissue>
    </source>
</reference>
<gene>
    <name evidence="1" type="ORF">DERF_011503</name>
</gene>
<name>A0A922HW81_DERFA</name>
<dbReference type="Proteomes" id="UP000790347">
    <property type="component" value="Unassembled WGS sequence"/>
</dbReference>
<protein>
    <submittedName>
        <fullName evidence="1">Uncharacterized protein</fullName>
    </submittedName>
</protein>
<comment type="caution">
    <text evidence="1">The sequence shown here is derived from an EMBL/GenBank/DDBJ whole genome shotgun (WGS) entry which is preliminary data.</text>
</comment>
<keyword evidence="2" id="KW-1185">Reference proteome</keyword>
<evidence type="ECO:0000313" key="2">
    <source>
        <dbReference type="Proteomes" id="UP000790347"/>
    </source>
</evidence>
<reference evidence="1" key="2">
    <citation type="journal article" date="2022" name="Res Sq">
        <title>Comparative Genomics Reveals Insights into the Divergent Evolution of Astigmatic Mites and Household Pest Adaptations.</title>
        <authorList>
            <person name="Xiong Q."/>
            <person name="Wan A.T.-Y."/>
            <person name="Liu X.-Y."/>
            <person name="Fung C.S.-H."/>
            <person name="Xiao X."/>
            <person name="Malainual N."/>
            <person name="Hou J."/>
            <person name="Wang L."/>
            <person name="Wang M."/>
            <person name="Yang K."/>
            <person name="Cui Y."/>
            <person name="Leung E."/>
            <person name="Nong W."/>
            <person name="Shin S.-K."/>
            <person name="Au S."/>
            <person name="Jeong K.Y."/>
            <person name="Chew F.T."/>
            <person name="Hui J."/>
            <person name="Leung T.F."/>
            <person name="Tungtrongchitr A."/>
            <person name="Zhong N."/>
            <person name="Liu Z."/>
            <person name="Tsui S."/>
        </authorList>
    </citation>
    <scope>NUCLEOTIDE SEQUENCE</scope>
    <source>
        <strain evidence="1">Derf</strain>
        <tissue evidence="1">Whole organism</tissue>
    </source>
</reference>
<sequence>MQGVFFLFPFTFGLIIRQCKDNTPIGFNPRVASIQFSSSMISSREWDNQHHQHLSDKNPIPFTATFSACLANH</sequence>